<dbReference type="EMBL" id="JAATJH010000008">
    <property type="protein sequence ID" value="NJC28110.1"/>
    <property type="molecule type" value="Genomic_DNA"/>
</dbReference>
<dbReference type="Proteomes" id="UP000770785">
    <property type="component" value="Unassembled WGS sequence"/>
</dbReference>
<dbReference type="RefSeq" id="WP_168039817.1">
    <property type="nucleotide sequence ID" value="NZ_JAATJH010000008.1"/>
</dbReference>
<keyword evidence="2 7" id="KW-0699">rRNA-binding</keyword>
<keyword evidence="5 7" id="KW-0687">Ribonucleoprotein</keyword>
<organism evidence="10 11">
    <name type="scientific">Neolewinella antarctica</name>
    <dbReference type="NCBI Taxonomy" id="442734"/>
    <lineage>
        <taxon>Bacteria</taxon>
        <taxon>Pseudomonadati</taxon>
        <taxon>Bacteroidota</taxon>
        <taxon>Saprospiria</taxon>
        <taxon>Saprospirales</taxon>
        <taxon>Lewinellaceae</taxon>
        <taxon>Neolewinella</taxon>
    </lineage>
</organism>
<dbReference type="SUPFAM" id="SSF55658">
    <property type="entry name" value="L9 N-domain-like"/>
    <property type="match status" value="1"/>
</dbReference>
<protein>
    <recommendedName>
        <fullName evidence="6 7">Large ribosomal subunit protein bL9</fullName>
    </recommendedName>
</protein>
<comment type="function">
    <text evidence="7">Binds to the 23S rRNA.</text>
</comment>
<proteinExistence type="inferred from homology"/>
<dbReference type="SUPFAM" id="SSF55653">
    <property type="entry name" value="Ribosomal protein L9 C-domain"/>
    <property type="match status" value="1"/>
</dbReference>
<comment type="caution">
    <text evidence="10">The sequence shown here is derived from an EMBL/GenBank/DDBJ whole genome shotgun (WGS) entry which is preliminary data.</text>
</comment>
<dbReference type="InterPro" id="IPR036791">
    <property type="entry name" value="Ribosomal_bL9_C_sf"/>
</dbReference>
<keyword evidence="11" id="KW-1185">Reference proteome</keyword>
<dbReference type="InterPro" id="IPR036935">
    <property type="entry name" value="Ribosomal_bL9_N_sf"/>
</dbReference>
<dbReference type="NCBIfam" id="TIGR00158">
    <property type="entry name" value="L9"/>
    <property type="match status" value="1"/>
</dbReference>
<dbReference type="InterPro" id="IPR020594">
    <property type="entry name" value="Ribosomal_bL9_bac/chp"/>
</dbReference>
<accession>A0ABX0XFM0</accession>
<dbReference type="PANTHER" id="PTHR21368">
    <property type="entry name" value="50S RIBOSOMAL PROTEIN L9"/>
    <property type="match status" value="1"/>
</dbReference>
<name>A0ABX0XFM0_9BACT</name>
<evidence type="ECO:0000256" key="7">
    <source>
        <dbReference type="HAMAP-Rule" id="MF_00503"/>
    </source>
</evidence>
<keyword evidence="3 7" id="KW-0694">RNA-binding</keyword>
<evidence type="ECO:0000256" key="2">
    <source>
        <dbReference type="ARBA" id="ARBA00022730"/>
    </source>
</evidence>
<evidence type="ECO:0000256" key="1">
    <source>
        <dbReference type="ARBA" id="ARBA00010605"/>
    </source>
</evidence>
<evidence type="ECO:0000259" key="8">
    <source>
        <dbReference type="Pfam" id="PF01281"/>
    </source>
</evidence>
<dbReference type="HAMAP" id="MF_00503">
    <property type="entry name" value="Ribosomal_bL9"/>
    <property type="match status" value="1"/>
</dbReference>
<sequence>MKVIMLKDVDKVGDKHEVITVKNGFGRNYLLPRGLAIIGNASNMGRLNEMVRREDAQESKRLDVYKEMAQKLAGQTLKVGVKAGATGRIFGSITELSVKQQLKEQFGITIERKKIQLPEDAKEVGVYTLTLNLHPEVKQEMQLELAQD</sequence>
<feature type="domain" description="Large ribosomal subunit protein bL9 C-terminal" evidence="9">
    <location>
        <begin position="66"/>
        <end position="145"/>
    </location>
</feature>
<dbReference type="InterPro" id="IPR009027">
    <property type="entry name" value="Ribosomal_bL9/RNase_H1_N"/>
</dbReference>
<evidence type="ECO:0000256" key="6">
    <source>
        <dbReference type="ARBA" id="ARBA00035292"/>
    </source>
</evidence>
<feature type="domain" description="Ribosomal protein L9" evidence="8">
    <location>
        <begin position="1"/>
        <end position="44"/>
    </location>
</feature>
<dbReference type="InterPro" id="IPR020069">
    <property type="entry name" value="Ribosomal_bL9_C"/>
</dbReference>
<gene>
    <name evidence="7" type="primary">rplI</name>
    <name evidence="10" type="ORF">GGR27_003629</name>
</gene>
<dbReference type="Pfam" id="PF01281">
    <property type="entry name" value="Ribosomal_L9_N"/>
    <property type="match status" value="1"/>
</dbReference>
<evidence type="ECO:0000313" key="10">
    <source>
        <dbReference type="EMBL" id="NJC28110.1"/>
    </source>
</evidence>
<dbReference type="InterPro" id="IPR000244">
    <property type="entry name" value="Ribosomal_bL9"/>
</dbReference>
<dbReference type="Gene3D" id="3.40.5.10">
    <property type="entry name" value="Ribosomal protein L9, N-terminal domain"/>
    <property type="match status" value="1"/>
</dbReference>
<dbReference type="GO" id="GO:0005840">
    <property type="term" value="C:ribosome"/>
    <property type="evidence" value="ECO:0007669"/>
    <property type="project" value="UniProtKB-KW"/>
</dbReference>
<evidence type="ECO:0000313" key="11">
    <source>
        <dbReference type="Proteomes" id="UP000770785"/>
    </source>
</evidence>
<keyword evidence="4 7" id="KW-0689">Ribosomal protein</keyword>
<reference evidence="10 11" key="1">
    <citation type="submission" date="2020-03" db="EMBL/GenBank/DDBJ databases">
        <title>Genomic Encyclopedia of Type Strains, Phase IV (KMG-IV): sequencing the most valuable type-strain genomes for metagenomic binning, comparative biology and taxonomic classification.</title>
        <authorList>
            <person name="Goeker M."/>
        </authorList>
    </citation>
    <scope>NUCLEOTIDE SEQUENCE [LARGE SCALE GENOMIC DNA]</scope>
    <source>
        <strain evidence="10 11">DSM 105096</strain>
    </source>
</reference>
<dbReference type="InterPro" id="IPR020070">
    <property type="entry name" value="Ribosomal_bL9_N"/>
</dbReference>
<dbReference type="Gene3D" id="3.10.430.100">
    <property type="entry name" value="Ribosomal protein L9, C-terminal domain"/>
    <property type="match status" value="1"/>
</dbReference>
<evidence type="ECO:0000259" key="9">
    <source>
        <dbReference type="Pfam" id="PF03948"/>
    </source>
</evidence>
<dbReference type="Pfam" id="PF03948">
    <property type="entry name" value="Ribosomal_L9_C"/>
    <property type="match status" value="1"/>
</dbReference>
<evidence type="ECO:0000256" key="4">
    <source>
        <dbReference type="ARBA" id="ARBA00022980"/>
    </source>
</evidence>
<evidence type="ECO:0000256" key="5">
    <source>
        <dbReference type="ARBA" id="ARBA00023274"/>
    </source>
</evidence>
<comment type="similarity">
    <text evidence="1 7">Belongs to the bacterial ribosomal protein bL9 family.</text>
</comment>
<evidence type="ECO:0000256" key="3">
    <source>
        <dbReference type="ARBA" id="ARBA00022884"/>
    </source>
</evidence>